<dbReference type="RefSeq" id="YP_009816156.1">
    <property type="nucleotide sequence ID" value="NC_048102.1"/>
</dbReference>
<dbReference type="GeneID" id="55007390"/>
<feature type="region of interest" description="Disordered" evidence="1">
    <location>
        <begin position="230"/>
        <end position="292"/>
    </location>
</feature>
<name>A0A3G3M6C7_9CAUD</name>
<feature type="compositionally biased region" description="Polar residues" evidence="1">
    <location>
        <begin position="270"/>
        <end position="287"/>
    </location>
</feature>
<sequence>MAKLQVYKFVNPGSVGANAPAPVAAASKTTLALNRTGAIASSIGEMVQDLEKIALKGQTLQKTEEILARKRKRREMDAAAEEAQELEKLEKGKVKPKKDSKTKKGIKKSFGWLESFFGPIGSLLMKVATLGIITETLKYLSDPEKKQQIVTFLEKTQFVFEKLYGFAKGLTTTFLDGFSALMDPNSDFGTRLKGLGKVMLGITALKYLMNPFSLITDILGIIDLLSLGGGKTKQPKNQPKSKTQKKPPGVDPKTKKPPGSTTTTPKPQVRPQTTFTGIEDSALNSPQRRIGDNISKQYGNAARNVYNQRYNQLISEGVSPSQAAARAKADVAKRISKGQIKSAPKLGSLSTRSNRITATLLGESNEQAAKLAGSSIFKKGIDKATQRFFLKILGMGGVKALKKVFNRIPVIGPLITFALNWAAGESIAKSSAMAVGAGIGELLGTWAGGAIGAIGGPAAPLTVPIGAFIGGMLGSLGGEALGGWLFSTITGEGGGSGGLGAVGESLMGAVKTLFTGEFWTQIGQGIAEFFGNVVKGIGGLWNMLGSMAEFLGVKNFFDALWEELGSIAGSMFKVMKYLANPLNWWKIGGELFKITKQLTKLFVFPGPIGFIWENAIQPFFANVGKLWAQRDRFFDFLMQPGTFQQTFGAKYDPSQTSPQQKGSQDRQAHASGGLVQPQQLFLGGIVKGIKKAVSGVGKAVGSIVSNPIVQTAASFIPGAGPIIAGVNAVAGLASGNPMGAITQGLSMIPGVSGIMSQVGNFMDSPLGGIASNLMGGNFAGAITGGLNMINPALGAIGGNLMSGNFMGALSGGLNMINPNLGGIAQQLAGGNFGGAIQNAFNSFDIGSKLGSFGGTVSAFVNSGFDAMTGMQAMADQFGAGGIFRGITNAIGGDYSSAISEIGSDLGIDPKILGVASSATKEMMKPGGLSAEYVMNTAIDIVPVPVVLEKIVPIPQAVPINNVRTIVQHAASGR</sequence>
<evidence type="ECO:0000313" key="3">
    <source>
        <dbReference type="Proteomes" id="UP000281181"/>
    </source>
</evidence>
<dbReference type="Proteomes" id="UP000281181">
    <property type="component" value="Segment"/>
</dbReference>
<organism evidence="2 3">
    <name type="scientific">Synechococcus phage S-P4</name>
    <dbReference type="NCBI Taxonomy" id="2484640"/>
    <lineage>
        <taxon>Viruses</taxon>
        <taxon>Duplodnaviria</taxon>
        <taxon>Heunggongvirae</taxon>
        <taxon>Uroviricota</taxon>
        <taxon>Caudoviricetes</taxon>
        <taxon>Pantevenvirales</taxon>
        <taxon>Kyanoviridae</taxon>
        <taxon>Leucotheavirus</taxon>
        <taxon>Leucotheavirus sp4</taxon>
    </lineage>
</organism>
<protein>
    <submittedName>
        <fullName evidence="2">Uncharacterized protein</fullName>
    </submittedName>
</protein>
<evidence type="ECO:0000313" key="2">
    <source>
        <dbReference type="EMBL" id="AYR01971.1"/>
    </source>
</evidence>
<proteinExistence type="predicted"/>
<reference evidence="2 3" key="1">
    <citation type="submission" date="2018-09" db="EMBL/GenBank/DDBJ databases">
        <authorList>
            <person name="You S."/>
        </authorList>
    </citation>
    <scope>NUCLEOTIDE SEQUENCE [LARGE SCALE GENOMIC DNA]</scope>
</reference>
<accession>A0A3G3M6C7</accession>
<dbReference type="KEGG" id="vg:55007390"/>
<dbReference type="EMBL" id="MH920639">
    <property type="protein sequence ID" value="AYR01971.1"/>
    <property type="molecule type" value="Genomic_DNA"/>
</dbReference>
<evidence type="ECO:0000256" key="1">
    <source>
        <dbReference type="SAM" id="MobiDB-lite"/>
    </source>
</evidence>
<feature type="compositionally biased region" description="Polar residues" evidence="1">
    <location>
        <begin position="648"/>
        <end position="662"/>
    </location>
</feature>
<feature type="region of interest" description="Disordered" evidence="1">
    <location>
        <begin position="648"/>
        <end position="669"/>
    </location>
</feature>
<feature type="compositionally biased region" description="Low complexity" evidence="1">
    <location>
        <begin position="257"/>
        <end position="267"/>
    </location>
</feature>
<keyword evidence="3" id="KW-1185">Reference proteome</keyword>